<dbReference type="RefSeq" id="XP_064680987.1">
    <property type="nucleotide sequence ID" value="XM_064821301.1"/>
</dbReference>
<keyword evidence="1 2" id="KW-0195">Cyclin</keyword>
<gene>
    <name evidence="4" type="primary">PRP40</name>
    <name evidence="4" type="ORF">ATC70_001913</name>
</gene>
<dbReference type="GO" id="GO:0000307">
    <property type="term" value="C:cyclin-dependent protein kinase holoenzyme complex"/>
    <property type="evidence" value="ECO:0007669"/>
    <property type="project" value="TreeGrafter"/>
</dbReference>
<evidence type="ECO:0000313" key="5">
    <source>
        <dbReference type="Proteomes" id="UP001304243"/>
    </source>
</evidence>
<dbReference type="EMBL" id="JASEJX010000015">
    <property type="protein sequence ID" value="KAK4514321.1"/>
    <property type="molecule type" value="Genomic_DNA"/>
</dbReference>
<name>A0AAN7DBA5_9FUNG</name>
<evidence type="ECO:0000256" key="1">
    <source>
        <dbReference type="ARBA" id="ARBA00023127"/>
    </source>
</evidence>
<dbReference type="Gene3D" id="1.10.472.10">
    <property type="entry name" value="Cyclin-like"/>
    <property type="match status" value="1"/>
</dbReference>
<evidence type="ECO:0000256" key="3">
    <source>
        <dbReference type="SAM" id="MobiDB-lite"/>
    </source>
</evidence>
<dbReference type="InterPro" id="IPR012389">
    <property type="entry name" value="Cyclin_P/U"/>
</dbReference>
<dbReference type="GO" id="GO:0016538">
    <property type="term" value="F:cyclin-dependent protein serine/threonine kinase regulator activity"/>
    <property type="evidence" value="ECO:0007669"/>
    <property type="project" value="TreeGrafter"/>
</dbReference>
<dbReference type="PANTHER" id="PTHR15615">
    <property type="match status" value="1"/>
</dbReference>
<comment type="similarity">
    <text evidence="2">Belongs to the cyclin family.</text>
</comment>
<dbReference type="GO" id="GO:0019901">
    <property type="term" value="F:protein kinase binding"/>
    <property type="evidence" value="ECO:0007669"/>
    <property type="project" value="UniProtKB-UniRule"/>
</dbReference>
<dbReference type="PANTHER" id="PTHR15615:SF94">
    <property type="entry name" value="PHO85 CYCLIN-6-RELATED"/>
    <property type="match status" value="1"/>
</dbReference>
<protein>
    <recommendedName>
        <fullName evidence="2">Cyclin</fullName>
    </recommendedName>
</protein>
<feature type="region of interest" description="Disordered" evidence="3">
    <location>
        <begin position="1"/>
        <end position="20"/>
    </location>
</feature>
<dbReference type="CDD" id="cd20558">
    <property type="entry name" value="CYCLIN_ScPCL7-like"/>
    <property type="match status" value="1"/>
</dbReference>
<sequence length="220" mass="25449">MVSKSLLSRQPPPSPSSASSPKFDLANFPVTETISMLTCLLKKITTANDSIQQKQTNYTCFHARSLPSIDINAYLLRILKYCPCANECFLSLLVYFDRMSQNKLDPLRIDSYNIHRLVIAGIMVSSKFFSDIFYTNTRYAKVGGLPVKELNVLELEFLRINNYSIFIPLEELQQYGDQLLMHAIREKDAQLMQEQHLMLEKYHQQQQSCITDYPFMYHIG</sequence>
<dbReference type="Pfam" id="PF08613">
    <property type="entry name" value="Cyclin"/>
    <property type="match status" value="1"/>
</dbReference>
<comment type="caution">
    <text evidence="4">The sequence shown here is derived from an EMBL/GenBank/DDBJ whole genome shotgun (WGS) entry which is preliminary data.</text>
</comment>
<dbReference type="InterPro" id="IPR013922">
    <property type="entry name" value="Cyclin_PHO80-like"/>
</dbReference>
<dbReference type="GO" id="GO:0005634">
    <property type="term" value="C:nucleus"/>
    <property type="evidence" value="ECO:0007669"/>
    <property type="project" value="TreeGrafter"/>
</dbReference>
<evidence type="ECO:0000256" key="2">
    <source>
        <dbReference type="PIRNR" id="PIRNR027110"/>
    </source>
</evidence>
<dbReference type="PIRSF" id="PIRSF027110">
    <property type="entry name" value="PREG"/>
    <property type="match status" value="1"/>
</dbReference>
<proteinExistence type="inferred from homology"/>
<dbReference type="Proteomes" id="UP001304243">
    <property type="component" value="Unassembled WGS sequence"/>
</dbReference>
<dbReference type="GO" id="GO:0051301">
    <property type="term" value="P:cell division"/>
    <property type="evidence" value="ECO:0007669"/>
    <property type="project" value="UniProtKB-UniRule"/>
</dbReference>
<dbReference type="AlphaFoldDB" id="A0AAN7DBA5"/>
<organism evidence="4 5">
    <name type="scientific">Mucor velutinosus</name>
    <dbReference type="NCBI Taxonomy" id="708070"/>
    <lineage>
        <taxon>Eukaryota</taxon>
        <taxon>Fungi</taxon>
        <taxon>Fungi incertae sedis</taxon>
        <taxon>Mucoromycota</taxon>
        <taxon>Mucoromycotina</taxon>
        <taxon>Mucoromycetes</taxon>
        <taxon>Mucorales</taxon>
        <taxon>Mucorineae</taxon>
        <taxon>Mucoraceae</taxon>
        <taxon>Mucor</taxon>
    </lineage>
</organism>
<evidence type="ECO:0000313" key="4">
    <source>
        <dbReference type="EMBL" id="KAK4514321.1"/>
    </source>
</evidence>
<accession>A0AAN7DBA5</accession>
<dbReference type="GeneID" id="89945615"/>
<reference evidence="4 5" key="1">
    <citation type="submission" date="2022-11" db="EMBL/GenBank/DDBJ databases">
        <title>Mucor velutinosus strain NIH1002 WGS.</title>
        <authorList>
            <person name="Subramanian P."/>
            <person name="Mullikin J.C."/>
            <person name="Segre J.A."/>
            <person name="Zelazny A.M."/>
        </authorList>
    </citation>
    <scope>NUCLEOTIDE SEQUENCE [LARGE SCALE GENOMIC DNA]</scope>
    <source>
        <strain evidence="4 5">NIH1002</strain>
    </source>
</reference>
<keyword evidence="5" id="KW-1185">Reference proteome</keyword>